<feature type="non-terminal residue" evidence="1">
    <location>
        <position position="1"/>
    </location>
</feature>
<comment type="caution">
    <text evidence="1">The sequence shown here is derived from an EMBL/GenBank/DDBJ whole genome shotgun (WGS) entry which is preliminary data.</text>
</comment>
<reference evidence="1 2" key="1">
    <citation type="submission" date="2020-04" db="EMBL/GenBank/DDBJ databases">
        <title>Molecular characterization of pseudomonads from Agaricus bisporus reveal novel blotch 2 pathogens in Western Europe.</title>
        <authorList>
            <person name="Taparia T."/>
            <person name="Krijger M."/>
            <person name="Haynes E."/>
            <person name="Elpinstone J.G."/>
            <person name="Noble R."/>
            <person name="Van Der Wolf J."/>
        </authorList>
    </citation>
    <scope>NUCLEOTIDE SEQUENCE [LARGE SCALE GENOMIC DNA]</scope>
    <source>
        <strain evidence="1 2">K6002</strain>
    </source>
</reference>
<evidence type="ECO:0000313" key="1">
    <source>
        <dbReference type="EMBL" id="NWE85431.1"/>
    </source>
</evidence>
<accession>A0A7Y8FVJ8</accession>
<protein>
    <submittedName>
        <fullName evidence="1">LysR family transcriptional regulator</fullName>
    </submittedName>
</protein>
<proteinExistence type="predicted"/>
<name>A0A7Y8FVJ8_9PSED</name>
<organism evidence="1 2">
    <name type="scientific">Pseudomonas edaphica</name>
    <dbReference type="NCBI Taxonomy" id="2006980"/>
    <lineage>
        <taxon>Bacteria</taxon>
        <taxon>Pseudomonadati</taxon>
        <taxon>Pseudomonadota</taxon>
        <taxon>Gammaproteobacteria</taxon>
        <taxon>Pseudomonadales</taxon>
        <taxon>Pseudomonadaceae</taxon>
        <taxon>Pseudomonas</taxon>
    </lineage>
</organism>
<evidence type="ECO:0000313" key="2">
    <source>
        <dbReference type="Proteomes" id="UP000590218"/>
    </source>
</evidence>
<gene>
    <name evidence="1" type="ORF">HX795_25270</name>
</gene>
<dbReference type="AlphaFoldDB" id="A0A7Y8FVJ8"/>
<dbReference type="EMBL" id="JACARL010000166">
    <property type="protein sequence ID" value="NWE85431.1"/>
    <property type="molecule type" value="Genomic_DNA"/>
</dbReference>
<dbReference type="Proteomes" id="UP000590218">
    <property type="component" value="Unassembled WGS sequence"/>
</dbReference>
<sequence length="39" mass="4362">GLPALPDAEFRLFSAPEADPRLVEVVTQVVVRYGAVRWH</sequence>